<evidence type="ECO:0000313" key="3">
    <source>
        <dbReference type="Proteomes" id="UP000183832"/>
    </source>
</evidence>
<name>A0A1J1HYG4_9DIPT</name>
<gene>
    <name evidence="2" type="ORF">CLUMA_CG005228</name>
</gene>
<dbReference type="Proteomes" id="UP000183832">
    <property type="component" value="Unassembled WGS sequence"/>
</dbReference>
<feature type="transmembrane region" description="Helical" evidence="1">
    <location>
        <begin position="36"/>
        <end position="55"/>
    </location>
</feature>
<reference evidence="2 3" key="1">
    <citation type="submission" date="2015-04" db="EMBL/GenBank/DDBJ databases">
        <authorList>
            <person name="Syromyatnikov M.Y."/>
            <person name="Popov V.N."/>
        </authorList>
    </citation>
    <scope>NUCLEOTIDE SEQUENCE [LARGE SCALE GENOMIC DNA]</scope>
</reference>
<evidence type="ECO:0000313" key="2">
    <source>
        <dbReference type="EMBL" id="CRK91574.1"/>
    </source>
</evidence>
<keyword evidence="3" id="KW-1185">Reference proteome</keyword>
<protein>
    <submittedName>
        <fullName evidence="2">CLUMA_CG005228, isoform A</fullName>
    </submittedName>
</protein>
<keyword evidence="1" id="KW-0812">Transmembrane</keyword>
<dbReference type="AlphaFoldDB" id="A0A1J1HYG4"/>
<accession>A0A1J1HYG4</accession>
<keyword evidence="1" id="KW-0472">Membrane</keyword>
<organism evidence="2 3">
    <name type="scientific">Clunio marinus</name>
    <dbReference type="NCBI Taxonomy" id="568069"/>
    <lineage>
        <taxon>Eukaryota</taxon>
        <taxon>Metazoa</taxon>
        <taxon>Ecdysozoa</taxon>
        <taxon>Arthropoda</taxon>
        <taxon>Hexapoda</taxon>
        <taxon>Insecta</taxon>
        <taxon>Pterygota</taxon>
        <taxon>Neoptera</taxon>
        <taxon>Endopterygota</taxon>
        <taxon>Diptera</taxon>
        <taxon>Nematocera</taxon>
        <taxon>Chironomoidea</taxon>
        <taxon>Chironomidae</taxon>
        <taxon>Clunio</taxon>
    </lineage>
</organism>
<sequence>MLLACQQKHSILVCKLLDKKSIPRGFENVISIQHHFLPLLVHIIYLISLSLMSVLSKQINNLLLRNSQSLQGDCPQQQIEFSGFISDYLTSLPSLHYN</sequence>
<keyword evidence="1" id="KW-1133">Transmembrane helix</keyword>
<proteinExistence type="predicted"/>
<evidence type="ECO:0000256" key="1">
    <source>
        <dbReference type="SAM" id="Phobius"/>
    </source>
</evidence>
<dbReference type="EMBL" id="CVRI01000021">
    <property type="protein sequence ID" value="CRK91574.1"/>
    <property type="molecule type" value="Genomic_DNA"/>
</dbReference>